<reference evidence="3 4" key="1">
    <citation type="submission" date="2024-03" db="EMBL/GenBank/DDBJ databases">
        <title>The Acrasis kona genome and developmental transcriptomes reveal deep origins of eukaryotic multicellular pathways.</title>
        <authorList>
            <person name="Sheikh S."/>
            <person name="Fu C.-J."/>
            <person name="Brown M.W."/>
            <person name="Baldauf S.L."/>
        </authorList>
    </citation>
    <scope>NUCLEOTIDE SEQUENCE [LARGE SCALE GENOMIC DNA]</scope>
    <source>
        <strain evidence="3 4">ATCC MYA-3509</strain>
    </source>
</reference>
<protein>
    <submittedName>
        <fullName evidence="3">Uncharacterized protein</fullName>
    </submittedName>
</protein>
<evidence type="ECO:0000313" key="2">
    <source>
        <dbReference type="EMBL" id="KAL0477978.1"/>
    </source>
</evidence>
<keyword evidence="1" id="KW-0472">Membrane</keyword>
<sequence>MSRLFEAFLISGAGVIIWLFSLLRSTGTKPRLRAKQTKGEKDNGINEFFEFMKTFASRGGLKSVFPGDDSRDTSVQFELISQVNCTTSVGKPISVTVRNTPQDRRRMRMFGGF</sequence>
<feature type="transmembrane region" description="Helical" evidence="1">
    <location>
        <begin position="6"/>
        <end position="23"/>
    </location>
</feature>
<organism evidence="3 4">
    <name type="scientific">Acrasis kona</name>
    <dbReference type="NCBI Taxonomy" id="1008807"/>
    <lineage>
        <taxon>Eukaryota</taxon>
        <taxon>Discoba</taxon>
        <taxon>Heterolobosea</taxon>
        <taxon>Tetramitia</taxon>
        <taxon>Eutetramitia</taxon>
        <taxon>Acrasidae</taxon>
        <taxon>Acrasis</taxon>
    </lineage>
</organism>
<gene>
    <name evidence="3" type="ORF">AKO1_002278</name>
    <name evidence="2" type="ORF">AKO1_005341</name>
</gene>
<comment type="caution">
    <text evidence="3">The sequence shown here is derived from an EMBL/GenBank/DDBJ whole genome shotgun (WGS) entry which is preliminary data.</text>
</comment>
<dbReference type="EMBL" id="JAOPGA020000288">
    <property type="protein sequence ID" value="KAL0477978.1"/>
    <property type="molecule type" value="Genomic_DNA"/>
</dbReference>
<keyword evidence="4" id="KW-1185">Reference proteome</keyword>
<dbReference type="AlphaFoldDB" id="A0AAW2ZPL2"/>
<proteinExistence type="predicted"/>
<keyword evidence="1" id="KW-0812">Transmembrane</keyword>
<dbReference type="Proteomes" id="UP001431209">
    <property type="component" value="Unassembled WGS sequence"/>
</dbReference>
<name>A0AAW2ZPL2_9EUKA</name>
<evidence type="ECO:0000256" key="1">
    <source>
        <dbReference type="SAM" id="Phobius"/>
    </source>
</evidence>
<evidence type="ECO:0000313" key="3">
    <source>
        <dbReference type="EMBL" id="KAL0491112.1"/>
    </source>
</evidence>
<keyword evidence="1" id="KW-1133">Transmembrane helix</keyword>
<dbReference type="EMBL" id="JAOPGA020001754">
    <property type="protein sequence ID" value="KAL0491112.1"/>
    <property type="molecule type" value="Genomic_DNA"/>
</dbReference>
<evidence type="ECO:0000313" key="4">
    <source>
        <dbReference type="Proteomes" id="UP001431209"/>
    </source>
</evidence>
<accession>A0AAW2ZPL2</accession>